<proteinExistence type="predicted"/>
<evidence type="ECO:0008006" key="3">
    <source>
        <dbReference type="Google" id="ProtNLM"/>
    </source>
</evidence>
<evidence type="ECO:0000256" key="1">
    <source>
        <dbReference type="SAM" id="Phobius"/>
    </source>
</evidence>
<dbReference type="EMBL" id="MG456577">
    <property type="protein sequence ID" value="AUV50339.1"/>
    <property type="molecule type" value="Genomic_DNA"/>
</dbReference>
<dbReference type="Pfam" id="PF05857">
    <property type="entry name" value="TraX"/>
    <property type="match status" value="1"/>
</dbReference>
<reference evidence="2" key="1">
    <citation type="submission" date="2017-11" db="EMBL/GenBank/DDBJ databases">
        <title>Genetic charecterization of a blaVIM-1-Carrying plasmid in Vibrio alginolyticus.</title>
        <authorList>
            <person name="Zheng Z."/>
            <person name="Li R."/>
            <person name="Chen S."/>
        </authorList>
    </citation>
    <scope>NUCLEOTIDE SEQUENCE</scope>
    <source>
        <strain evidence="2">Vb1978</strain>
        <plasmid evidence="2">pVb1978</plasmid>
    </source>
</reference>
<accession>A0A2K9UZ93</accession>
<dbReference type="RefSeq" id="WP_114320497.1">
    <property type="nucleotide sequence ID" value="NZ_MG456577.1"/>
</dbReference>
<name>A0A2K9UZ93_VIBAL</name>
<feature type="transmembrane region" description="Helical" evidence="1">
    <location>
        <begin position="81"/>
        <end position="98"/>
    </location>
</feature>
<keyword evidence="2" id="KW-0614">Plasmid</keyword>
<keyword evidence="1" id="KW-1133">Transmembrane helix</keyword>
<feature type="transmembrane region" description="Helical" evidence="1">
    <location>
        <begin position="48"/>
        <end position="69"/>
    </location>
</feature>
<evidence type="ECO:0000313" key="2">
    <source>
        <dbReference type="EMBL" id="AUV50339.1"/>
    </source>
</evidence>
<keyword evidence="1" id="KW-0812">Transmembrane</keyword>
<organism evidence="2">
    <name type="scientific">Vibrio alginolyticus</name>
    <dbReference type="NCBI Taxonomy" id="663"/>
    <lineage>
        <taxon>Bacteria</taxon>
        <taxon>Pseudomonadati</taxon>
        <taxon>Pseudomonadota</taxon>
        <taxon>Gammaproteobacteria</taxon>
        <taxon>Vibrionales</taxon>
        <taxon>Vibrionaceae</taxon>
        <taxon>Vibrio</taxon>
    </lineage>
</organism>
<feature type="transmembrane region" description="Helical" evidence="1">
    <location>
        <begin position="136"/>
        <end position="165"/>
    </location>
</feature>
<feature type="transmembrane region" description="Helical" evidence="1">
    <location>
        <begin position="104"/>
        <end position="124"/>
    </location>
</feature>
<geneLocation type="plasmid" evidence="2">
    <name>pVb1978</name>
</geneLocation>
<feature type="transmembrane region" description="Helical" evidence="1">
    <location>
        <begin position="226"/>
        <end position="245"/>
    </location>
</feature>
<sequence>MNDGLANSGAALSRSTQSNAWVPLAQWFAVLTMTLEHVTKYVWPESAFVPWALAIGRIAFPVFAGMVAWHLLHNTRRPVRYGLRLLLIGAISQVPYAWVVTPDRLNICFTLAFGLLAVVLLDQVKDRRTRMATGVVLFLLAAVVSPFVEYQILGLLLVPAFVYAFRNHQRVTAMLPALALCAVINGGSPLHMAISCAAGCAVLLAPSLSFEGAAVPALPRGLRLSWYPLHLVAITVAIMAINQGAI</sequence>
<dbReference type="AlphaFoldDB" id="A0A2K9UZ93"/>
<protein>
    <recommendedName>
        <fullName evidence="3">TraX protein</fullName>
    </recommendedName>
</protein>
<keyword evidence="1" id="KW-0472">Membrane</keyword>
<feature type="transmembrane region" description="Helical" evidence="1">
    <location>
        <begin position="177"/>
        <end position="205"/>
    </location>
</feature>
<dbReference type="InterPro" id="IPR008875">
    <property type="entry name" value="TraX"/>
</dbReference>